<dbReference type="EMBL" id="CADEPM010000001">
    <property type="protein sequence ID" value="CAB3397075.1"/>
    <property type="molecule type" value="Genomic_DNA"/>
</dbReference>
<name>A0A8S1EAJ2_9PELO</name>
<feature type="transmembrane region" description="Helical" evidence="1">
    <location>
        <begin position="303"/>
        <end position="327"/>
    </location>
</feature>
<keyword evidence="1" id="KW-0812">Transmembrane</keyword>
<dbReference type="OrthoDB" id="5841089at2759"/>
<accession>A0A8S1EAJ2</accession>
<dbReference type="AlphaFoldDB" id="A0A8S1EAJ2"/>
<feature type="transmembrane region" description="Helical" evidence="1">
    <location>
        <begin position="113"/>
        <end position="133"/>
    </location>
</feature>
<feature type="transmembrane region" description="Helical" evidence="1">
    <location>
        <begin position="12"/>
        <end position="32"/>
    </location>
</feature>
<comment type="caution">
    <text evidence="2">The sequence shown here is derived from an EMBL/GenBank/DDBJ whole genome shotgun (WGS) entry which is preliminary data.</text>
</comment>
<feature type="transmembrane region" description="Helical" evidence="1">
    <location>
        <begin position="153"/>
        <end position="176"/>
    </location>
</feature>
<evidence type="ECO:0000313" key="3">
    <source>
        <dbReference type="Proteomes" id="UP000494206"/>
    </source>
</evidence>
<feature type="transmembrane region" description="Helical" evidence="1">
    <location>
        <begin position="188"/>
        <end position="207"/>
    </location>
</feature>
<dbReference type="PANTHER" id="PTHR22943">
    <property type="entry name" value="7-TRANSMEMBRANE DOMAIN RECEPTOR C.ELEGANS"/>
    <property type="match status" value="1"/>
</dbReference>
<proteinExistence type="predicted"/>
<dbReference type="InterPro" id="IPR019428">
    <property type="entry name" value="7TM_GPCR_serpentine_rcpt_Str"/>
</dbReference>
<dbReference type="Proteomes" id="UP000494206">
    <property type="component" value="Unassembled WGS sequence"/>
</dbReference>
<dbReference type="PANTHER" id="PTHR22943:SF41">
    <property type="entry name" value="SEVEN TM RECEPTOR"/>
    <property type="match status" value="1"/>
</dbReference>
<feature type="transmembrane region" description="Helical" evidence="1">
    <location>
        <begin position="44"/>
        <end position="67"/>
    </location>
</feature>
<feature type="transmembrane region" description="Helical" evidence="1">
    <location>
        <begin position="223"/>
        <end position="245"/>
    </location>
</feature>
<dbReference type="Pfam" id="PF10326">
    <property type="entry name" value="7TM_GPCR_Str"/>
    <property type="match status" value="2"/>
</dbReference>
<evidence type="ECO:0000256" key="1">
    <source>
        <dbReference type="SAM" id="Phobius"/>
    </source>
</evidence>
<keyword evidence="3" id="KW-1185">Reference proteome</keyword>
<organism evidence="2 3">
    <name type="scientific">Caenorhabditis bovis</name>
    <dbReference type="NCBI Taxonomy" id="2654633"/>
    <lineage>
        <taxon>Eukaryota</taxon>
        <taxon>Metazoa</taxon>
        <taxon>Ecdysozoa</taxon>
        <taxon>Nematoda</taxon>
        <taxon>Chromadorea</taxon>
        <taxon>Rhabditida</taxon>
        <taxon>Rhabditina</taxon>
        <taxon>Rhabditomorpha</taxon>
        <taxon>Rhabditoidea</taxon>
        <taxon>Rhabditidae</taxon>
        <taxon>Peloderinae</taxon>
        <taxon>Caenorhabditis</taxon>
    </lineage>
</organism>
<reference evidence="2 3" key="1">
    <citation type="submission" date="2020-04" db="EMBL/GenBank/DDBJ databases">
        <authorList>
            <person name="Laetsch R D."/>
            <person name="Stevens L."/>
            <person name="Kumar S."/>
            <person name="Blaxter L. M."/>
        </authorList>
    </citation>
    <scope>NUCLEOTIDE SEQUENCE [LARGE SCALE GENOMIC DNA]</scope>
</reference>
<dbReference type="SUPFAM" id="SSF81321">
    <property type="entry name" value="Family A G protein-coupled receptor-like"/>
    <property type="match status" value="1"/>
</dbReference>
<sequence length="351" mass="40341">MISIQTITRFGQYFGFFGALVFNTIVLTLNYYNAPTSFGTYRYLINAFSIYGIVYGCIEILTLPIMLLEDVKNEAANQIYFFFFQIFHTSGAGILVIVDSVFRTNLIIGMKIISLYCACFCFSLCILSTHFIYRSFSVCRPECLAAFSPRYLWLWLVGCASLSIMWGCICYFFCGPDDVKNKYFGQRIIVYYNIEMNETAYIGPLYYTHNPHDGTRAYRWSEIIATACTYIIISITLKIIFFCGYKTHRKLFRLSGIMSNKSSDINIQLLKTLMWQTAVPMLTIYIPIAFFYFFPLFEIDLGAWMSAVGFGTSLYPALDPFIAIFMIKPFRDAILCRKNRVSYDVGSATIT</sequence>
<gene>
    <name evidence="2" type="ORF">CBOVIS_LOCUS543</name>
</gene>
<evidence type="ECO:0000313" key="2">
    <source>
        <dbReference type="EMBL" id="CAB3397075.1"/>
    </source>
</evidence>
<keyword evidence="1" id="KW-0472">Membrane</keyword>
<feature type="transmembrane region" description="Helical" evidence="1">
    <location>
        <begin position="278"/>
        <end position="297"/>
    </location>
</feature>
<dbReference type="GO" id="GO:0038022">
    <property type="term" value="F:G protein-coupled olfactory receptor activity"/>
    <property type="evidence" value="ECO:0007669"/>
    <property type="project" value="TreeGrafter"/>
</dbReference>
<dbReference type="GO" id="GO:0005886">
    <property type="term" value="C:plasma membrane"/>
    <property type="evidence" value="ECO:0007669"/>
    <property type="project" value="TreeGrafter"/>
</dbReference>
<protein>
    <submittedName>
        <fullName evidence="2">Uncharacterized protein</fullName>
    </submittedName>
</protein>
<keyword evidence="1" id="KW-1133">Transmembrane helix</keyword>
<feature type="transmembrane region" description="Helical" evidence="1">
    <location>
        <begin position="79"/>
        <end position="101"/>
    </location>
</feature>
<dbReference type="GO" id="GO:0042048">
    <property type="term" value="P:olfactory behavior"/>
    <property type="evidence" value="ECO:0007669"/>
    <property type="project" value="TreeGrafter"/>
</dbReference>